<dbReference type="OrthoDB" id="5729753at2"/>
<dbReference type="SUPFAM" id="SSF53474">
    <property type="entry name" value="alpha/beta-Hydrolases"/>
    <property type="match status" value="1"/>
</dbReference>
<dbReference type="PANTHER" id="PTHR43798:SF33">
    <property type="entry name" value="HYDROLASE, PUTATIVE (AFU_ORTHOLOGUE AFUA_2G14860)-RELATED"/>
    <property type="match status" value="1"/>
</dbReference>
<dbReference type="InterPro" id="IPR000073">
    <property type="entry name" value="AB_hydrolase_1"/>
</dbReference>
<dbReference type="InterPro" id="IPR050266">
    <property type="entry name" value="AB_hydrolase_sf"/>
</dbReference>
<dbReference type="Pfam" id="PF12697">
    <property type="entry name" value="Abhydrolase_6"/>
    <property type="match status" value="1"/>
</dbReference>
<dbReference type="Gene3D" id="3.40.50.1820">
    <property type="entry name" value="alpha/beta hydrolase"/>
    <property type="match status" value="1"/>
</dbReference>
<accession>A0A099KEB5</accession>
<gene>
    <name evidence="2" type="ORF">GAB14E_4090</name>
</gene>
<name>A0A099KEB5_COLPS</name>
<dbReference type="PANTHER" id="PTHR43798">
    <property type="entry name" value="MONOACYLGLYCEROL LIPASE"/>
    <property type="match status" value="1"/>
</dbReference>
<dbReference type="Proteomes" id="UP000029868">
    <property type="component" value="Unassembled WGS sequence"/>
</dbReference>
<evidence type="ECO:0000313" key="3">
    <source>
        <dbReference type="Proteomes" id="UP000029868"/>
    </source>
</evidence>
<sequence>MPKNVINFAHANGFPAGSYQTLFNYLPENMHVIALDKYGHQKNKPINHNWQAQVEELIYFVESKQVDNNKVICLGHSFGGVISFIACCQRPDLFKGLIMLDPPALSGAGALAARLVKKTRWIDKFSPAGRAENRRAQWPLGSDIGALFSGRKLFKYFDSRCLTDYITHGICERNNQLELSFDAQVEANIFRNIPSNLSSYKNKLTIPATLVYGSNTDVFPHHIFSRFVKLNKHIKLQTTPGGHMFPLESPERTAKLITDIINSFPEE</sequence>
<dbReference type="InterPro" id="IPR029058">
    <property type="entry name" value="AB_hydrolase_fold"/>
</dbReference>
<dbReference type="RefSeq" id="WP_033083999.1">
    <property type="nucleotide sequence ID" value="NZ_JQEC01000057.1"/>
</dbReference>
<dbReference type="GO" id="GO:0016020">
    <property type="term" value="C:membrane"/>
    <property type="evidence" value="ECO:0007669"/>
    <property type="project" value="TreeGrafter"/>
</dbReference>
<reference evidence="2 3" key="1">
    <citation type="submission" date="2014-08" db="EMBL/GenBank/DDBJ databases">
        <title>Genomic and Phenotypic Diversity of Colwellia psychrerythraea strains from Disparate Marine Basins.</title>
        <authorList>
            <person name="Techtmann S.M."/>
            <person name="Stelling S.C."/>
            <person name="Utturkar S.M."/>
            <person name="Alshibli N."/>
            <person name="Harris A."/>
            <person name="Brown S.D."/>
            <person name="Hazen T.C."/>
        </authorList>
    </citation>
    <scope>NUCLEOTIDE SEQUENCE [LARGE SCALE GENOMIC DNA]</scope>
    <source>
        <strain evidence="2 3">GAB14E</strain>
    </source>
</reference>
<proteinExistence type="predicted"/>
<comment type="caution">
    <text evidence="2">The sequence shown here is derived from an EMBL/GenBank/DDBJ whole genome shotgun (WGS) entry which is preliminary data.</text>
</comment>
<feature type="domain" description="AB hydrolase-1" evidence="1">
    <location>
        <begin position="8"/>
        <end position="255"/>
    </location>
</feature>
<protein>
    <recommendedName>
        <fullName evidence="1">AB hydrolase-1 domain-containing protein</fullName>
    </recommendedName>
</protein>
<evidence type="ECO:0000259" key="1">
    <source>
        <dbReference type="Pfam" id="PF12697"/>
    </source>
</evidence>
<dbReference type="PATRIC" id="fig|28229.3.peg.4063"/>
<dbReference type="EMBL" id="JQEC01000057">
    <property type="protein sequence ID" value="KGJ89094.1"/>
    <property type="molecule type" value="Genomic_DNA"/>
</dbReference>
<dbReference type="AlphaFoldDB" id="A0A099KEB5"/>
<evidence type="ECO:0000313" key="2">
    <source>
        <dbReference type="EMBL" id="KGJ89094.1"/>
    </source>
</evidence>
<organism evidence="2 3">
    <name type="scientific">Colwellia psychrerythraea</name>
    <name type="common">Vibrio psychroerythus</name>
    <dbReference type="NCBI Taxonomy" id="28229"/>
    <lineage>
        <taxon>Bacteria</taxon>
        <taxon>Pseudomonadati</taxon>
        <taxon>Pseudomonadota</taxon>
        <taxon>Gammaproteobacteria</taxon>
        <taxon>Alteromonadales</taxon>
        <taxon>Colwelliaceae</taxon>
        <taxon>Colwellia</taxon>
    </lineage>
</organism>